<proteinExistence type="predicted"/>
<dbReference type="InterPro" id="IPR018980">
    <property type="entry name" value="FERM_PH-like_C"/>
</dbReference>
<reference evidence="3" key="2">
    <citation type="submission" date="2025-05" db="UniProtKB">
        <authorList>
            <consortium name="Ensembl"/>
        </authorList>
    </citation>
    <scope>IDENTIFICATION</scope>
</reference>
<dbReference type="InterPro" id="IPR019749">
    <property type="entry name" value="Band_41_domain"/>
</dbReference>
<dbReference type="Gene3D" id="1.20.80.10">
    <property type="match status" value="1"/>
</dbReference>
<evidence type="ECO:0000259" key="1">
    <source>
        <dbReference type="PROSITE" id="PS50057"/>
    </source>
</evidence>
<feature type="domain" description="FERM" evidence="1">
    <location>
        <begin position="9"/>
        <end position="305"/>
    </location>
</feature>
<sequence length="464" mass="53441">MASRTDQTRVVCVVLPNKNQLNITVGLKCRGQEVINQLSEQLGIQDLHLFGLCLEKDNDHLFLDLENKLSIYFPQAWKLHTMQKGIVLHLKVQYYIRDGRLITEEKVRSLYYADLKGIVLCSQCSGQEGQYFQLAAYALQADLGDWTEREESYFKPHDYFPPWILTKLGCDYVLQHTPVLHRELLGMCVYDAVLLFIQEACRMSDVPVVFYHMSKEKKEHGTSVLVGLALTGLHVDERMMSGEQLLLYEFPWSSIDRINFQGKRFEIRAEGLAESGLILYTRSLLHSQHLLKHMSSIHRLHLKTKHSVKQLLPFRHRAGGKLYREVCVKEKSDAETDTETEDELPPLKSHIVKARTLREKTVEPVPKITPSEIEMCVDEPEEMFVDDPDDIRRMIELLEGVSVDGPQLMPLIPLSPWKNVTMEMKEVLKWRACSVSMDSLWNEEYLLHPVSPPLTSNQAQKASI</sequence>
<dbReference type="EMBL" id="JAICCE010000015">
    <property type="protein sequence ID" value="KAG9267890.1"/>
    <property type="molecule type" value="Genomic_DNA"/>
</dbReference>
<gene>
    <name evidence="2" type="primary">FRMD1</name>
    <name evidence="2" type="ORF">AMEX_G18764</name>
</gene>
<reference evidence="2 5" key="1">
    <citation type="submission" date="2021-07" db="EMBL/GenBank/DDBJ databases">
        <authorList>
            <person name="Imarazene B."/>
            <person name="Zahm M."/>
            <person name="Klopp C."/>
            <person name="Cabau C."/>
            <person name="Beille S."/>
            <person name="Jouanno E."/>
            <person name="Castinel A."/>
            <person name="Lluch J."/>
            <person name="Gil L."/>
            <person name="Kuchtly C."/>
            <person name="Lopez Roques C."/>
            <person name="Donnadieu C."/>
            <person name="Parrinello H."/>
            <person name="Journot L."/>
            <person name="Du K."/>
            <person name="Schartl M."/>
            <person name="Retaux S."/>
            <person name="Guiguen Y."/>
        </authorList>
    </citation>
    <scope>NUCLEOTIDE SEQUENCE [LARGE SCALE GENOMIC DNA]</scope>
    <source>
        <strain evidence="2">Pach_M1</strain>
        <tissue evidence="2">Testis</tissue>
    </source>
</reference>
<dbReference type="InterPro" id="IPR014352">
    <property type="entry name" value="FERM/acyl-CoA-bd_prot_sf"/>
</dbReference>
<dbReference type="SMART" id="SM01196">
    <property type="entry name" value="FERM_C"/>
    <property type="match status" value="1"/>
</dbReference>
<dbReference type="SUPFAM" id="SSF47031">
    <property type="entry name" value="Second domain of FERM"/>
    <property type="match status" value="1"/>
</dbReference>
<dbReference type="AlphaFoldDB" id="A0A8B9K0A2"/>
<dbReference type="OrthoDB" id="5957665at2759"/>
<evidence type="ECO:0000313" key="5">
    <source>
        <dbReference type="Proteomes" id="UP000752171"/>
    </source>
</evidence>
<dbReference type="Proteomes" id="UP000752171">
    <property type="component" value="Unassembled WGS sequence"/>
</dbReference>
<dbReference type="PANTHER" id="PTHR13429">
    <property type="entry name" value="FERM DOMAIN (PROTEIN4.1-EZRIN-RADIXIN-MOESIN) FAMILY"/>
    <property type="match status" value="1"/>
</dbReference>
<dbReference type="Pfam" id="PF09380">
    <property type="entry name" value="FERM_C"/>
    <property type="match status" value="1"/>
</dbReference>
<dbReference type="InterPro" id="IPR019748">
    <property type="entry name" value="FERM_central"/>
</dbReference>
<dbReference type="Gene3D" id="2.30.29.30">
    <property type="entry name" value="Pleckstrin-homology domain (PH domain)/Phosphotyrosine-binding domain (PTB)"/>
    <property type="match status" value="1"/>
</dbReference>
<dbReference type="Pfam" id="PF09379">
    <property type="entry name" value="FERM_N"/>
    <property type="match status" value="1"/>
</dbReference>
<dbReference type="InterPro" id="IPR018979">
    <property type="entry name" value="FERM_N"/>
</dbReference>
<accession>A0A8B9K0A2</accession>
<dbReference type="GO" id="GO:0098592">
    <property type="term" value="C:cytoplasmic side of apical plasma membrane"/>
    <property type="evidence" value="ECO:0007669"/>
    <property type="project" value="TreeGrafter"/>
</dbReference>
<evidence type="ECO:0000313" key="2">
    <source>
        <dbReference type="EMBL" id="KAG9267890.1"/>
    </source>
</evidence>
<dbReference type="CDD" id="cd14473">
    <property type="entry name" value="FERM_B-lobe"/>
    <property type="match status" value="1"/>
</dbReference>
<dbReference type="Ensembl" id="ENSAMXT00005031181.1">
    <property type="protein sequence ID" value="ENSAMXP00005028395.1"/>
    <property type="gene ID" value="ENSAMXG00005014166.1"/>
</dbReference>
<evidence type="ECO:0000313" key="3">
    <source>
        <dbReference type="Ensembl" id="ENSAMXP00005028395.1"/>
    </source>
</evidence>
<evidence type="ECO:0000313" key="4">
    <source>
        <dbReference type="Proteomes" id="UP000694621"/>
    </source>
</evidence>
<dbReference type="InterPro" id="IPR000299">
    <property type="entry name" value="FERM_domain"/>
</dbReference>
<name>A0A8B9K0A2_ASTMX</name>
<dbReference type="PANTHER" id="PTHR13429:SF7">
    <property type="entry name" value="FERM DOMAIN-CONTAINING PROTEIN 1"/>
    <property type="match status" value="1"/>
</dbReference>
<dbReference type="Gene3D" id="3.10.20.90">
    <property type="entry name" value="Phosphatidylinositol 3-kinase Catalytic Subunit, Chain A, domain 1"/>
    <property type="match status" value="1"/>
</dbReference>
<dbReference type="GO" id="GO:0035332">
    <property type="term" value="P:positive regulation of hippo signaling"/>
    <property type="evidence" value="ECO:0007669"/>
    <property type="project" value="TreeGrafter"/>
</dbReference>
<dbReference type="InterPro" id="IPR029071">
    <property type="entry name" value="Ubiquitin-like_domsf"/>
</dbReference>
<dbReference type="PROSITE" id="PS50057">
    <property type="entry name" value="FERM_3"/>
    <property type="match status" value="1"/>
</dbReference>
<protein>
    <submittedName>
        <fullName evidence="3">FERM domain containing 1</fullName>
    </submittedName>
    <submittedName>
        <fullName evidence="2">FERM domain-containing protein 6-like</fullName>
    </submittedName>
</protein>
<dbReference type="InterPro" id="IPR011993">
    <property type="entry name" value="PH-like_dom_sf"/>
</dbReference>
<dbReference type="Proteomes" id="UP000694621">
    <property type="component" value="Unplaced"/>
</dbReference>
<dbReference type="Pfam" id="PF00373">
    <property type="entry name" value="FERM_M"/>
    <property type="match status" value="1"/>
</dbReference>
<dbReference type="InterPro" id="IPR035963">
    <property type="entry name" value="FERM_2"/>
</dbReference>
<organism evidence="3 4">
    <name type="scientific">Astyanax mexicanus</name>
    <name type="common">Blind cave fish</name>
    <name type="synonym">Astyanax fasciatus mexicanus</name>
    <dbReference type="NCBI Taxonomy" id="7994"/>
    <lineage>
        <taxon>Eukaryota</taxon>
        <taxon>Metazoa</taxon>
        <taxon>Chordata</taxon>
        <taxon>Craniata</taxon>
        <taxon>Vertebrata</taxon>
        <taxon>Euteleostomi</taxon>
        <taxon>Actinopterygii</taxon>
        <taxon>Neopterygii</taxon>
        <taxon>Teleostei</taxon>
        <taxon>Ostariophysi</taxon>
        <taxon>Characiformes</taxon>
        <taxon>Characoidei</taxon>
        <taxon>Acestrorhamphidae</taxon>
        <taxon>Acestrorhamphinae</taxon>
        <taxon>Astyanax</taxon>
    </lineage>
</organism>
<dbReference type="SMART" id="SM00295">
    <property type="entry name" value="B41"/>
    <property type="match status" value="1"/>
</dbReference>
<dbReference type="InterPro" id="IPR047145">
    <property type="entry name" value="FRMD6-like"/>
</dbReference>
<dbReference type="SUPFAM" id="SSF54236">
    <property type="entry name" value="Ubiquitin-like"/>
    <property type="match status" value="1"/>
</dbReference>
<dbReference type="SUPFAM" id="SSF50729">
    <property type="entry name" value="PH domain-like"/>
    <property type="match status" value="1"/>
</dbReference>